<organism evidence="2">
    <name type="scientific">viral metagenome</name>
    <dbReference type="NCBI Taxonomy" id="1070528"/>
    <lineage>
        <taxon>unclassified sequences</taxon>
        <taxon>metagenomes</taxon>
        <taxon>organismal metagenomes</taxon>
    </lineage>
</organism>
<sequence>MTFRDWVEFLVQIVLLAGAVTVPIAALGALRGDARWLTRREWKVAEENQAQRLAEVILKPLDDIAKRIAAMADIQNQTLRGQVRQEEINKSIGRSLDEIRDDVRDLRGRVRG</sequence>
<gene>
    <name evidence="2" type="ORF">MM415A01590_0002</name>
</gene>
<keyword evidence="1" id="KW-0812">Transmembrane</keyword>
<proteinExistence type="predicted"/>
<protein>
    <submittedName>
        <fullName evidence="2">Uncharacterized protein</fullName>
    </submittedName>
</protein>
<reference evidence="2" key="1">
    <citation type="submission" date="2020-03" db="EMBL/GenBank/DDBJ databases">
        <title>The deep terrestrial virosphere.</title>
        <authorList>
            <person name="Holmfeldt K."/>
            <person name="Nilsson E."/>
            <person name="Simone D."/>
            <person name="Lopez-Fernandez M."/>
            <person name="Wu X."/>
            <person name="de Brujin I."/>
            <person name="Lundin D."/>
            <person name="Andersson A."/>
            <person name="Bertilsson S."/>
            <person name="Dopson M."/>
        </authorList>
    </citation>
    <scope>NUCLEOTIDE SEQUENCE</scope>
    <source>
        <strain evidence="2">MM415A01590</strain>
    </source>
</reference>
<accession>A0A6M3K128</accession>
<keyword evidence="1" id="KW-0472">Membrane</keyword>
<name>A0A6M3K128_9ZZZZ</name>
<evidence type="ECO:0000313" key="2">
    <source>
        <dbReference type="EMBL" id="QJA76033.1"/>
    </source>
</evidence>
<keyword evidence="1" id="KW-1133">Transmembrane helix</keyword>
<dbReference type="EMBL" id="MT142201">
    <property type="protein sequence ID" value="QJA76033.1"/>
    <property type="molecule type" value="Genomic_DNA"/>
</dbReference>
<feature type="transmembrane region" description="Helical" evidence="1">
    <location>
        <begin position="6"/>
        <end position="30"/>
    </location>
</feature>
<dbReference type="AlphaFoldDB" id="A0A6M3K128"/>
<evidence type="ECO:0000256" key="1">
    <source>
        <dbReference type="SAM" id="Phobius"/>
    </source>
</evidence>